<sequence>MLVYTKQPSLFREYMENEYEYLSITPYISCLIDDEEYGKHLKNMGVIFEYEMAFEIELLPVRSEYIELDNNYLYCIVGSTIEMQACIDLKQYALYDLDKNMFKTAIDDKNLILADGNNVNSEQYLIGIFDIVTHSLELKKIPVIYNMAKFAKNMILDKLVTEILTMAKGIHIYYEKNIKERYDNNNGYIQTAIFTTDHPFVSFAKIAGLREINTLDLKRQYRHSDMYNDIFFEQIPDNEMIYIHLNMTAPKNEHFYNNLGFEYIQTLAQVRFLKGTKLQFNQAKNTIKDFIATNFWPKILNIVTTQSEFVKIQDVSNEHVLVKTIDKIPPASAGIQEIYGGKYSENAILMEDLILAIDNLISDAKLQSKPIVIYIPYGTNISSHDGSDILEDLINTYALQPGVTIITTAGEEGDKHHHARVTTSTYKEESTIRVSQRDNNIVGCIWITYPQNAKVKLISPANKVYDISLPKIHQTSEGTIFSRGNQISATNGSINILFRMKNVRKGPWKVEIQPTDGKKTIADIWLATQELNPYAHLQDADPFFTIPSIGNIPSLICVGDYKEEMLTITKSSGRGYTRDNRITPTFVSQGSITDIVSIYTNDPTPNTPIMSYLISEKLHHLDTVNYPNPMQGYGIYRGGNNA</sequence>
<organism evidence="1 2">
    <name type="scientific">Candidatus Epulonipiscium fishelsonii</name>
    <dbReference type="NCBI Taxonomy" id="77094"/>
    <lineage>
        <taxon>Bacteria</taxon>
        <taxon>Bacillati</taxon>
        <taxon>Bacillota</taxon>
        <taxon>Clostridia</taxon>
        <taxon>Lachnospirales</taxon>
        <taxon>Lachnospiraceae</taxon>
        <taxon>Candidatus Epulonipiscium</taxon>
    </lineage>
</organism>
<reference evidence="1" key="1">
    <citation type="submission" date="2016-08" db="EMBL/GenBank/DDBJ databases">
        <authorList>
            <person name="Ngugi D.K."/>
            <person name="Miyake S."/>
            <person name="Stingl U."/>
        </authorList>
    </citation>
    <scope>NUCLEOTIDE SEQUENCE</scope>
    <source>
        <strain evidence="1">SCG-B11WGA-EpuloA1</strain>
    </source>
</reference>
<protein>
    <submittedName>
        <fullName evidence="1">Uncharacterized protein</fullName>
    </submittedName>
</protein>
<dbReference type="Proteomes" id="UP000188605">
    <property type="component" value="Unassembled WGS sequence"/>
</dbReference>
<proteinExistence type="predicted"/>
<gene>
    <name evidence="1" type="ORF">AN396_00480</name>
</gene>
<dbReference type="EMBL" id="LJDB01000022">
    <property type="protein sequence ID" value="ONI42079.1"/>
    <property type="molecule type" value="Genomic_DNA"/>
</dbReference>
<accession>A0ACC8XFK3</accession>
<name>A0ACC8XFK3_9FIRM</name>
<evidence type="ECO:0000313" key="1">
    <source>
        <dbReference type="EMBL" id="ONI42079.1"/>
    </source>
</evidence>
<keyword evidence="2" id="KW-1185">Reference proteome</keyword>
<evidence type="ECO:0000313" key="2">
    <source>
        <dbReference type="Proteomes" id="UP000188605"/>
    </source>
</evidence>
<comment type="caution">
    <text evidence="1">The sequence shown here is derived from an EMBL/GenBank/DDBJ whole genome shotgun (WGS) entry which is preliminary data.</text>
</comment>